<evidence type="ECO:0000256" key="1">
    <source>
        <dbReference type="SAM" id="Phobius"/>
    </source>
</evidence>
<keyword evidence="1" id="KW-0812">Transmembrane</keyword>
<reference evidence="2 3" key="1">
    <citation type="journal article" date="2021" name="Nat. Commun.">
        <title>Reductive evolution and unique predatory mode in the CPR bacterium Vampirococcus lugosii.</title>
        <authorList>
            <person name="Moreira D."/>
            <person name="Zivanovic Y."/>
            <person name="Lopez-Archilla A.I."/>
            <person name="Iniesto M."/>
            <person name="Lopez-Garcia P."/>
        </authorList>
    </citation>
    <scope>NUCLEOTIDE SEQUENCE [LARGE SCALE GENOMIC DNA]</scope>
    <source>
        <strain evidence="2">Chiprana</strain>
    </source>
</reference>
<proteinExistence type="predicted"/>
<feature type="transmembrane region" description="Helical" evidence="1">
    <location>
        <begin position="6"/>
        <end position="25"/>
    </location>
</feature>
<keyword evidence="3" id="KW-1185">Reference proteome</keyword>
<comment type="caution">
    <text evidence="2">The sequence shown here is derived from an EMBL/GenBank/DDBJ whole genome shotgun (WGS) entry which is preliminary data.</text>
</comment>
<keyword evidence="1" id="KW-0472">Membrane</keyword>
<keyword evidence="1" id="KW-1133">Transmembrane helix</keyword>
<dbReference type="PROSITE" id="PS50244">
    <property type="entry name" value="S5A_REDUCTASE"/>
    <property type="match status" value="1"/>
</dbReference>
<feature type="transmembrane region" description="Helical" evidence="1">
    <location>
        <begin position="131"/>
        <end position="150"/>
    </location>
</feature>
<organism evidence="2 3">
    <name type="scientific">Candidatus Vampirococcus lugosii</name>
    <dbReference type="NCBI Taxonomy" id="2789015"/>
    <lineage>
        <taxon>Bacteria</taxon>
        <taxon>Candidatus Absconditibacteriota</taxon>
        <taxon>Vampirococcus</taxon>
    </lineage>
</organism>
<feature type="transmembrane region" description="Helical" evidence="1">
    <location>
        <begin position="97"/>
        <end position="125"/>
    </location>
</feature>
<sequence length="250" mass="29838">MIDIISILLVIFLCYLVLFFISIYIKDNSIVDIFWGLGFGIIAIMLFFQSDQYIYQLTTLFLILAWGLRLSSYIFYRKLKKPGEDSRYKEWRNEWKYFYTQSFFQIYILQMIIMFIIAIPLFIIFYGEKDFGINIFLIIGTIISLFGLIYESIADYQLFKFLKIRKKGEILKKGLRKFHRYPNYFGEICFWFGISFIGLQINIFSLIGFLVIFLLLIFVSGVAMTDNRYKGNSEYEKYKSKTPALFPYIF</sequence>
<dbReference type="EMBL" id="JAEDAM010000021">
    <property type="protein sequence ID" value="MBS8121907.1"/>
    <property type="molecule type" value="Genomic_DNA"/>
</dbReference>
<dbReference type="RefSeq" id="WP_213348858.1">
    <property type="nucleotide sequence ID" value="NZ_JAEDAM010000021.1"/>
</dbReference>
<accession>A0ABS5QL19</accession>
<name>A0ABS5QL19_9BACT</name>
<gene>
    <name evidence="2" type="ORF">VAMP_36n80</name>
</gene>
<evidence type="ECO:0000313" key="3">
    <source>
        <dbReference type="Proteomes" id="UP000680365"/>
    </source>
</evidence>
<dbReference type="InterPro" id="IPR010721">
    <property type="entry name" value="UstE-like"/>
</dbReference>
<feature type="transmembrane region" description="Helical" evidence="1">
    <location>
        <begin position="54"/>
        <end position="76"/>
    </location>
</feature>
<evidence type="ECO:0000313" key="2">
    <source>
        <dbReference type="EMBL" id="MBS8121907.1"/>
    </source>
</evidence>
<dbReference type="PANTHER" id="PTHR32251">
    <property type="entry name" value="3-OXO-5-ALPHA-STEROID 4-DEHYDROGENASE"/>
    <property type="match status" value="1"/>
</dbReference>
<feature type="transmembrane region" description="Helical" evidence="1">
    <location>
        <begin position="30"/>
        <end position="48"/>
    </location>
</feature>
<feature type="transmembrane region" description="Helical" evidence="1">
    <location>
        <begin position="203"/>
        <end position="224"/>
    </location>
</feature>
<dbReference type="Proteomes" id="UP000680365">
    <property type="component" value="Unassembled WGS sequence"/>
</dbReference>
<dbReference type="PANTHER" id="PTHR32251:SF17">
    <property type="entry name" value="STEROID 5-ALPHA REDUCTASE C-TERMINAL DOMAIN-CONTAINING PROTEIN"/>
    <property type="match status" value="1"/>
</dbReference>
<dbReference type="Pfam" id="PF06966">
    <property type="entry name" value="DUF1295"/>
    <property type="match status" value="1"/>
</dbReference>
<protein>
    <submittedName>
        <fullName evidence="2">Steroid 5-alpha reductase family enzyme</fullName>
    </submittedName>
</protein>
<dbReference type="Gene3D" id="1.20.120.1630">
    <property type="match status" value="1"/>
</dbReference>